<dbReference type="GO" id="GO:0070762">
    <property type="term" value="C:nuclear pore transmembrane ring"/>
    <property type="evidence" value="ECO:0007669"/>
    <property type="project" value="TreeGrafter"/>
</dbReference>
<dbReference type="EMBL" id="MU003835">
    <property type="protein sequence ID" value="KAF2717861.1"/>
    <property type="molecule type" value="Genomic_DNA"/>
</dbReference>
<proteinExistence type="predicted"/>
<dbReference type="InterPro" id="IPR056544">
    <property type="entry name" value="Ig_POM152"/>
</dbReference>
<reference evidence="7" key="1">
    <citation type="journal article" date="2020" name="Stud. Mycol.">
        <title>101 Dothideomycetes genomes: a test case for predicting lifestyles and emergence of pathogens.</title>
        <authorList>
            <person name="Haridas S."/>
            <person name="Albert R."/>
            <person name="Binder M."/>
            <person name="Bloem J."/>
            <person name="Labutti K."/>
            <person name="Salamov A."/>
            <person name="Andreopoulos B."/>
            <person name="Baker S."/>
            <person name="Barry K."/>
            <person name="Bills G."/>
            <person name="Bluhm B."/>
            <person name="Cannon C."/>
            <person name="Castanera R."/>
            <person name="Culley D."/>
            <person name="Daum C."/>
            <person name="Ezra D."/>
            <person name="Gonzalez J."/>
            <person name="Henrissat B."/>
            <person name="Kuo A."/>
            <person name="Liang C."/>
            <person name="Lipzen A."/>
            <person name="Lutzoni F."/>
            <person name="Magnuson J."/>
            <person name="Mondo S."/>
            <person name="Nolan M."/>
            <person name="Ohm R."/>
            <person name="Pangilinan J."/>
            <person name="Park H.-J."/>
            <person name="Ramirez L."/>
            <person name="Alfaro M."/>
            <person name="Sun H."/>
            <person name="Tritt A."/>
            <person name="Yoshinaga Y."/>
            <person name="Zwiers L.-H."/>
            <person name="Turgeon B."/>
            <person name="Goodwin S."/>
            <person name="Spatafora J."/>
            <person name="Crous P."/>
            <person name="Grigoriev I."/>
        </authorList>
    </citation>
    <scope>NUCLEOTIDE SEQUENCE</scope>
    <source>
        <strain evidence="7">CBS 116435</strain>
    </source>
</reference>
<feature type="domain" description="Nucleoporin POM152 immunoglobulin-like" evidence="2">
    <location>
        <begin position="690"/>
        <end position="759"/>
    </location>
</feature>
<feature type="domain" description="Nucleoporin POM152 first Ig-like" evidence="5">
    <location>
        <begin position="198"/>
        <end position="308"/>
    </location>
</feature>
<dbReference type="Pfam" id="PF24519">
    <property type="entry name" value="Ig-like_Pom152_1"/>
    <property type="match status" value="1"/>
</dbReference>
<feature type="domain" description="Nucleoporin POM152 N-terminal transmembrane" evidence="3">
    <location>
        <begin position="61"/>
        <end position="146"/>
    </location>
</feature>
<keyword evidence="8" id="KW-1185">Reference proteome</keyword>
<evidence type="ECO:0000256" key="1">
    <source>
        <dbReference type="SAM" id="MobiDB-lite"/>
    </source>
</evidence>
<organism evidence="7 8">
    <name type="scientific">Polychaeton citri CBS 116435</name>
    <dbReference type="NCBI Taxonomy" id="1314669"/>
    <lineage>
        <taxon>Eukaryota</taxon>
        <taxon>Fungi</taxon>
        <taxon>Dikarya</taxon>
        <taxon>Ascomycota</taxon>
        <taxon>Pezizomycotina</taxon>
        <taxon>Dothideomycetes</taxon>
        <taxon>Dothideomycetidae</taxon>
        <taxon>Capnodiales</taxon>
        <taxon>Capnodiaceae</taxon>
        <taxon>Polychaeton</taxon>
    </lineage>
</organism>
<feature type="domain" description="Nucleoporin POM152 immunoglobulin-like" evidence="2">
    <location>
        <begin position="565"/>
        <end position="669"/>
    </location>
</feature>
<evidence type="ECO:0000313" key="8">
    <source>
        <dbReference type="Proteomes" id="UP000799441"/>
    </source>
</evidence>
<sequence>MNGTPRTPRLRSAFPSTPARGSEYGRSTASRQIPNVDTLKPAANHGSGGINEPLIPTRYLDAPTQRLYAVAVYVALFAWRVLDFAGLKDAEEQSFWLFLKWLFIDGVFLFALPELRIPWLEWDTFTMTAIFAAHAIMDGMMMFQIPIPIGALWVAAWRSVWGYYEIAVNEHNVNPFRVTHNESLILGRQIIHILPEGSAILNPDRKAFCLDLSGGPGSTDVRLPIMINSTNPTAIDIARIDLETQTEEITHLGKSDIKRMHKEASRHVSYSDKPDEPKTLFHTVRKPGLYVLAKVVDESNLEVARKNIAHTAVVPCPRAAIKPTESDRCKGDFSSIDIEVVGTPPLKVKYRKMVNRVTQDSTFESIMPEDYFTPLSRHQHEHGALLPANIETQWARSRYINVPLSESLGTAGKIIYSIEEVKDGFGNNISYSDSEHAAQEKRPAKKSHIHQSITVHERPTVQLNGCSNQRPLKIAKGNSASMPIQYGSTGRGSLTDSAYHLRYTFMPEDGSPSGADTVAQLQEFSARNTDQAPQMKYPGFYSLTQVSSDFCSGDVLEPASCLLQNPPEPDLSITTEEIFDKCAGSPIGLRVGLDLIGTPPFDVQYRMTKKGERHHSTHMERAHGLRGQLELTPHTSGHYTYEFVEISDAVYSSYSLKSKRLLIEQDVKPSASASFINAGRKRIACIDSTASFDVSLQGEGPFKVEYETVHAGKRTKKQIETIENDRVTLTTDLLTSGGEYVLTLTSVTDRMGCKEFLKNQATVEVKHQKPKVGFGHIEGRRSVDFLEGKKVPLPIRLAGEAPWTIEYLDAQGRTQSEKVSQANDKIAVGLPGTYRLLDVRDALCPGTVDDLASKFEVSLIPRPEMRVAQDERMEQQGKLIVRQEVCEGEDDTAEIFFKGSAPYHANYVLTVKPDHGAVAPRHKELRAALNVAPLRMETNQAGIYKYDFSKLDDANYDHNNKHFSPLSIQQRVNARPSAAFVNPGKTYSYCSVESDGEEVIPISLQGAPPFELEVEIKHYGSGKPESQRLSGIKSYKHDIKVPRRSLQLGKSQIFLRRVSDARGCSRILDSTSRVQISVHDAPTVSPLENQEHYCIGERINFQLAGTPPYTVFYSFEGQHRKAQVPSSTFRRLAEKPGTFVITGLQDSASQCKSSTNIAKHIHGMPSVRVSKGRDTYVDIHEGGQTEIQFDFGGEPPFEFTWTRSTNAERGKKSVVLDMKSEISEDHSLKITAGQEGTYEVVSIRDRHCSYSKPGFKGISGKAQKLLEN</sequence>
<dbReference type="Pfam" id="PF24312">
    <property type="entry name" value="Ig-like_POM152"/>
    <property type="match status" value="3"/>
</dbReference>
<dbReference type="AlphaFoldDB" id="A0A9P4Q3Q3"/>
<feature type="domain" description="Nucleoporin POM152 immunoglobulin-like" evidence="2">
    <location>
        <begin position="885"/>
        <end position="974"/>
    </location>
</feature>
<evidence type="ECO:0000259" key="4">
    <source>
        <dbReference type="Pfam" id="PF24312"/>
    </source>
</evidence>
<dbReference type="InterPro" id="IPR056542">
    <property type="entry name" value="Ig-like_POM152_1st"/>
</dbReference>
<feature type="domain" description="Nucleoporin POM152 Ig-like" evidence="4">
    <location>
        <begin position="769"/>
        <end position="853"/>
    </location>
</feature>
<dbReference type="Pfam" id="PF24097">
    <property type="entry name" value="TMD_POM152"/>
    <property type="match status" value="1"/>
</dbReference>
<evidence type="ECO:0008006" key="9">
    <source>
        <dbReference type="Google" id="ProtNLM"/>
    </source>
</evidence>
<dbReference type="Proteomes" id="UP000799441">
    <property type="component" value="Unassembled WGS sequence"/>
</dbReference>
<evidence type="ECO:0000313" key="7">
    <source>
        <dbReference type="EMBL" id="KAF2717861.1"/>
    </source>
</evidence>
<dbReference type="PANTHER" id="PTHR28206:SF1">
    <property type="entry name" value="NUCLEOPORIN POM152"/>
    <property type="match status" value="1"/>
</dbReference>
<name>A0A9P4Q3Q3_9PEZI</name>
<dbReference type="PANTHER" id="PTHR28206">
    <property type="entry name" value="NUCLEOPORIN POM152"/>
    <property type="match status" value="1"/>
</dbReference>
<feature type="domain" description="Nucleoporin POM152 Ig-like" evidence="4">
    <location>
        <begin position="458"/>
        <end position="561"/>
    </location>
</feature>
<evidence type="ECO:0000259" key="6">
    <source>
        <dbReference type="Pfam" id="PF24527"/>
    </source>
</evidence>
<evidence type="ECO:0000259" key="2">
    <source>
        <dbReference type="Pfam" id="PF23664"/>
    </source>
</evidence>
<dbReference type="GO" id="GO:0006606">
    <property type="term" value="P:protein import into nucleus"/>
    <property type="evidence" value="ECO:0007669"/>
    <property type="project" value="TreeGrafter"/>
</dbReference>
<dbReference type="InterPro" id="IPR037701">
    <property type="entry name" value="Pom152"/>
</dbReference>
<dbReference type="InterPro" id="IPR056540">
    <property type="entry name" value="TMD_POM152"/>
</dbReference>
<feature type="region of interest" description="Disordered" evidence="1">
    <location>
        <begin position="1"/>
        <end position="29"/>
    </location>
</feature>
<dbReference type="OrthoDB" id="5529162at2759"/>
<dbReference type="Pfam" id="PF23664">
    <property type="entry name" value="Ig_Pom152"/>
    <property type="match status" value="3"/>
</dbReference>
<evidence type="ECO:0000259" key="3">
    <source>
        <dbReference type="Pfam" id="PF24097"/>
    </source>
</evidence>
<evidence type="ECO:0000259" key="5">
    <source>
        <dbReference type="Pfam" id="PF24519"/>
    </source>
</evidence>
<dbReference type="InterPro" id="IPR056543">
    <property type="entry name" value="Ig-like_POM152_9th"/>
</dbReference>
<dbReference type="Pfam" id="PF24527">
    <property type="entry name" value="Ig-like_Pom152_9"/>
    <property type="match status" value="1"/>
</dbReference>
<protein>
    <recommendedName>
        <fullName evidence="9">Nucleoporin Pom152</fullName>
    </recommendedName>
</protein>
<dbReference type="GO" id="GO:0006999">
    <property type="term" value="P:nuclear pore organization"/>
    <property type="evidence" value="ECO:0007669"/>
    <property type="project" value="TreeGrafter"/>
</dbReference>
<comment type="caution">
    <text evidence="7">The sequence shown here is derived from an EMBL/GenBank/DDBJ whole genome shotgun (WGS) entry which is preliminary data.</text>
</comment>
<gene>
    <name evidence="7" type="ORF">K431DRAFT_315434</name>
</gene>
<dbReference type="InterPro" id="IPR056541">
    <property type="entry name" value="Ig-like_POM152"/>
</dbReference>
<dbReference type="GO" id="GO:0017056">
    <property type="term" value="F:structural constituent of nuclear pore"/>
    <property type="evidence" value="ECO:0007669"/>
    <property type="project" value="InterPro"/>
</dbReference>
<feature type="domain" description="Nucleoporin POM152 Ig-like" evidence="4">
    <location>
        <begin position="1165"/>
        <end position="1249"/>
    </location>
</feature>
<feature type="domain" description="Nucleoporin POM152 ninth Ig-like" evidence="6">
    <location>
        <begin position="1082"/>
        <end position="1159"/>
    </location>
</feature>
<accession>A0A9P4Q3Q3</accession>